<comment type="caution">
    <text evidence="1">The sequence shown here is derived from an EMBL/GenBank/DDBJ whole genome shotgun (WGS) entry which is preliminary data.</text>
</comment>
<reference evidence="2 3" key="2">
    <citation type="submission" date="2024-07" db="EMBL/GenBank/DDBJ databases">
        <authorList>
            <person name="Akdeniz Z."/>
        </authorList>
    </citation>
    <scope>NUCLEOTIDE SEQUENCE [LARGE SCALE GENOMIC DNA]</scope>
</reference>
<organism evidence="1">
    <name type="scientific">Hexamita inflata</name>
    <dbReference type="NCBI Taxonomy" id="28002"/>
    <lineage>
        <taxon>Eukaryota</taxon>
        <taxon>Metamonada</taxon>
        <taxon>Diplomonadida</taxon>
        <taxon>Hexamitidae</taxon>
        <taxon>Hexamitinae</taxon>
        <taxon>Hexamita</taxon>
    </lineage>
</organism>
<dbReference type="EMBL" id="CAXDID020000259">
    <property type="protein sequence ID" value="CAL6066190.1"/>
    <property type="molecule type" value="Genomic_DNA"/>
</dbReference>
<accession>A0AA86TNI7</accession>
<sequence>MLINNSFIQYQRGQRNIKRRNVHCCYKSKQIALVRIKSTFQRIYQLIAYERSCFDFNEAFTNILFNYVYKLRDPTNINFITNFVKMTIVIDQIVLALQQTQSYQYIQQLLNQSYTIFYFQQSIVAFQVKIFSVYIFISDSTLILKLVNTYRTINRCFQLGWYLQVQRWLHYRRQRIFSHYCYFHTRFLQHKIQLYNIV</sequence>
<keyword evidence="3" id="KW-1185">Reference proteome</keyword>
<dbReference type="Proteomes" id="UP001642409">
    <property type="component" value="Unassembled WGS sequence"/>
</dbReference>
<reference evidence="1" key="1">
    <citation type="submission" date="2023-06" db="EMBL/GenBank/DDBJ databases">
        <authorList>
            <person name="Kurt Z."/>
        </authorList>
    </citation>
    <scope>NUCLEOTIDE SEQUENCE</scope>
</reference>
<dbReference type="EMBL" id="CATOUU010000217">
    <property type="protein sequence ID" value="CAI9921162.1"/>
    <property type="molecule type" value="Genomic_DNA"/>
</dbReference>
<dbReference type="AlphaFoldDB" id="A0AA86TNI7"/>
<name>A0AA86TNI7_9EUKA</name>
<evidence type="ECO:0000313" key="2">
    <source>
        <dbReference type="EMBL" id="CAL6066190.1"/>
    </source>
</evidence>
<evidence type="ECO:0000313" key="3">
    <source>
        <dbReference type="Proteomes" id="UP001642409"/>
    </source>
</evidence>
<gene>
    <name evidence="2" type="ORF">HINF_LOCUS52201</name>
    <name evidence="1" type="ORF">HINF_LOCUS8807</name>
</gene>
<protein>
    <submittedName>
        <fullName evidence="2">Hypothetical_protein</fullName>
    </submittedName>
</protein>
<proteinExistence type="predicted"/>
<evidence type="ECO:0000313" key="1">
    <source>
        <dbReference type="EMBL" id="CAI9921162.1"/>
    </source>
</evidence>